<dbReference type="PROSITE" id="PS51186">
    <property type="entry name" value="GNAT"/>
    <property type="match status" value="1"/>
</dbReference>
<evidence type="ECO:0000313" key="4">
    <source>
        <dbReference type="EMBL" id="KFA88755.1"/>
    </source>
</evidence>
<dbReference type="GO" id="GO:0016747">
    <property type="term" value="F:acyltransferase activity, transferring groups other than amino-acyl groups"/>
    <property type="evidence" value="ECO:0007669"/>
    <property type="project" value="InterPro"/>
</dbReference>
<organism evidence="4 5">
    <name type="scientific">Archangium violaceum Cb vi76</name>
    <dbReference type="NCBI Taxonomy" id="1406225"/>
    <lineage>
        <taxon>Bacteria</taxon>
        <taxon>Pseudomonadati</taxon>
        <taxon>Myxococcota</taxon>
        <taxon>Myxococcia</taxon>
        <taxon>Myxococcales</taxon>
        <taxon>Cystobacterineae</taxon>
        <taxon>Archangiaceae</taxon>
        <taxon>Archangium</taxon>
    </lineage>
</organism>
<feature type="domain" description="N-acetyltransferase" evidence="3">
    <location>
        <begin position="3"/>
        <end position="171"/>
    </location>
</feature>
<dbReference type="Proteomes" id="UP000028547">
    <property type="component" value="Unassembled WGS sequence"/>
</dbReference>
<reference evidence="4 5" key="1">
    <citation type="submission" date="2014-07" db="EMBL/GenBank/DDBJ databases">
        <title>Draft Genome Sequence of Gephyronic Acid Producer, Cystobacter violaceus Strain Cb vi76.</title>
        <authorList>
            <person name="Stevens D.C."/>
            <person name="Young J."/>
            <person name="Carmichael R."/>
            <person name="Tan J."/>
            <person name="Taylor R.E."/>
        </authorList>
    </citation>
    <scope>NUCLEOTIDE SEQUENCE [LARGE SCALE GENOMIC DNA]</scope>
    <source>
        <strain evidence="4 5">Cb vi76</strain>
    </source>
</reference>
<comment type="caution">
    <text evidence="4">The sequence shown here is derived from an EMBL/GenBank/DDBJ whole genome shotgun (WGS) entry which is preliminary data.</text>
</comment>
<dbReference type="InterPro" id="IPR050832">
    <property type="entry name" value="Bact_Acetyltransf"/>
</dbReference>
<dbReference type="InterPro" id="IPR000182">
    <property type="entry name" value="GNAT_dom"/>
</dbReference>
<dbReference type="EMBL" id="JPMI01000276">
    <property type="protein sequence ID" value="KFA88755.1"/>
    <property type="molecule type" value="Genomic_DNA"/>
</dbReference>
<dbReference type="RefSeq" id="WP_043407596.1">
    <property type="nucleotide sequence ID" value="NZ_JPMI01000276.1"/>
</dbReference>
<dbReference type="Gene3D" id="3.40.630.30">
    <property type="match status" value="1"/>
</dbReference>
<evidence type="ECO:0000256" key="1">
    <source>
        <dbReference type="ARBA" id="ARBA00022679"/>
    </source>
</evidence>
<dbReference type="CDD" id="cd04301">
    <property type="entry name" value="NAT_SF"/>
    <property type="match status" value="1"/>
</dbReference>
<evidence type="ECO:0000259" key="3">
    <source>
        <dbReference type="PROSITE" id="PS51186"/>
    </source>
</evidence>
<dbReference type="Pfam" id="PF00583">
    <property type="entry name" value="Acetyltransf_1"/>
    <property type="match status" value="1"/>
</dbReference>
<dbReference type="PANTHER" id="PTHR43877">
    <property type="entry name" value="AMINOALKYLPHOSPHONATE N-ACETYLTRANSFERASE-RELATED-RELATED"/>
    <property type="match status" value="1"/>
</dbReference>
<dbReference type="SUPFAM" id="SSF55729">
    <property type="entry name" value="Acyl-CoA N-acyltransferases (Nat)"/>
    <property type="match status" value="1"/>
</dbReference>
<keyword evidence="1 4" id="KW-0808">Transferase</keyword>
<proteinExistence type="predicted"/>
<accession>A0A084SJX0</accession>
<dbReference type="InterPro" id="IPR016181">
    <property type="entry name" value="Acyl_CoA_acyltransferase"/>
</dbReference>
<sequence length="171" mass="18978">MSLTLRFATPADAALLAELGARTFRDAFAADNRPEDLAAHLASHYSPALQERELRDPQRSFLLAEAAGVPAGFALLHDMPPEPGVPGRRPLRIERLYVDKPFHGTGVGAALMGRCLDEARARGHDVIWLGVWERNFRARDFYARWGFTEVGETTFVIGDDAQRDLVLARPL</sequence>
<keyword evidence="2" id="KW-0012">Acyltransferase</keyword>
<evidence type="ECO:0000313" key="5">
    <source>
        <dbReference type="Proteomes" id="UP000028547"/>
    </source>
</evidence>
<gene>
    <name evidence="4" type="ORF">Q664_38970</name>
</gene>
<dbReference type="AlphaFoldDB" id="A0A084SJX0"/>
<evidence type="ECO:0000256" key="2">
    <source>
        <dbReference type="ARBA" id="ARBA00023315"/>
    </source>
</evidence>
<protein>
    <submittedName>
        <fullName evidence="4">GNAT family acetyltransferase</fullName>
    </submittedName>
</protein>
<name>A0A084SJX0_9BACT</name>
<dbReference type="PANTHER" id="PTHR43877:SF1">
    <property type="entry name" value="ACETYLTRANSFERASE"/>
    <property type="match status" value="1"/>
</dbReference>